<dbReference type="SMART" id="SM00862">
    <property type="entry name" value="Trans_reg_C"/>
    <property type="match status" value="1"/>
</dbReference>
<dbReference type="GO" id="GO:0006355">
    <property type="term" value="P:regulation of DNA-templated transcription"/>
    <property type="evidence" value="ECO:0007669"/>
    <property type="project" value="InterPro"/>
</dbReference>
<feature type="DNA-binding region" description="OmpR/PhoB-type" evidence="6">
    <location>
        <begin position="1"/>
        <end position="90"/>
    </location>
</feature>
<dbReference type="GO" id="GO:0000160">
    <property type="term" value="P:phosphorelay signal transduction system"/>
    <property type="evidence" value="ECO:0007669"/>
    <property type="project" value="UniProtKB-KW"/>
</dbReference>
<comment type="caution">
    <text evidence="9">The sequence shown here is derived from an EMBL/GenBank/DDBJ whole genome shotgun (WGS) entry which is preliminary data.</text>
</comment>
<evidence type="ECO:0000256" key="2">
    <source>
        <dbReference type="ARBA" id="ARBA00023012"/>
    </source>
</evidence>
<dbReference type="RefSeq" id="WP_189863184.1">
    <property type="nucleotide sequence ID" value="NZ_BMVW01000012.1"/>
</dbReference>
<dbReference type="SUPFAM" id="SSF46894">
    <property type="entry name" value="C-terminal effector domain of the bipartite response regulators"/>
    <property type="match status" value="1"/>
</dbReference>
<dbReference type="InterPro" id="IPR027417">
    <property type="entry name" value="P-loop_NTPase"/>
</dbReference>
<keyword evidence="3" id="KW-0805">Transcription regulation</keyword>
<evidence type="ECO:0000256" key="4">
    <source>
        <dbReference type="ARBA" id="ARBA00023125"/>
    </source>
</evidence>
<dbReference type="Pfam" id="PF03704">
    <property type="entry name" value="BTAD"/>
    <property type="match status" value="1"/>
</dbReference>
<feature type="domain" description="OmpR/PhoB-type" evidence="8">
    <location>
        <begin position="1"/>
        <end position="90"/>
    </location>
</feature>
<evidence type="ECO:0000256" key="1">
    <source>
        <dbReference type="ARBA" id="ARBA00005820"/>
    </source>
</evidence>
<accession>A0A918PWW4</accession>
<feature type="region of interest" description="Disordered" evidence="7">
    <location>
        <begin position="245"/>
        <end position="289"/>
    </location>
</feature>
<dbReference type="InterPro" id="IPR016032">
    <property type="entry name" value="Sig_transdc_resp-reg_C-effctor"/>
</dbReference>
<dbReference type="Gene3D" id="1.25.40.10">
    <property type="entry name" value="Tetratricopeptide repeat domain"/>
    <property type="match status" value="1"/>
</dbReference>
<evidence type="ECO:0000313" key="9">
    <source>
        <dbReference type="EMBL" id="GGZ25737.1"/>
    </source>
</evidence>
<evidence type="ECO:0000256" key="5">
    <source>
        <dbReference type="ARBA" id="ARBA00023163"/>
    </source>
</evidence>
<dbReference type="InterPro" id="IPR011990">
    <property type="entry name" value="TPR-like_helical_dom_sf"/>
</dbReference>
<organism evidence="9 10">
    <name type="scientific">Streptomyces poonensis</name>
    <dbReference type="NCBI Taxonomy" id="68255"/>
    <lineage>
        <taxon>Bacteria</taxon>
        <taxon>Bacillati</taxon>
        <taxon>Actinomycetota</taxon>
        <taxon>Actinomycetes</taxon>
        <taxon>Kitasatosporales</taxon>
        <taxon>Streptomycetaceae</taxon>
        <taxon>Streptomyces</taxon>
    </lineage>
</organism>
<dbReference type="SMART" id="SM01043">
    <property type="entry name" value="BTAD"/>
    <property type="match status" value="1"/>
</dbReference>
<evidence type="ECO:0000256" key="6">
    <source>
        <dbReference type="PROSITE-ProRule" id="PRU01091"/>
    </source>
</evidence>
<name>A0A918PWW4_9ACTN</name>
<evidence type="ECO:0000259" key="8">
    <source>
        <dbReference type="PROSITE" id="PS51755"/>
    </source>
</evidence>
<keyword evidence="10" id="KW-1185">Reference proteome</keyword>
<dbReference type="InterPro" id="IPR051677">
    <property type="entry name" value="AfsR-DnrI-RedD_regulator"/>
</dbReference>
<protein>
    <recommendedName>
        <fullName evidence="8">OmpR/PhoB-type domain-containing protein</fullName>
    </recommendedName>
</protein>
<evidence type="ECO:0000256" key="7">
    <source>
        <dbReference type="SAM" id="MobiDB-lite"/>
    </source>
</evidence>
<dbReference type="AlphaFoldDB" id="A0A918PWW4"/>
<gene>
    <name evidence="9" type="ORF">GCM10010365_52510</name>
</gene>
<dbReference type="EMBL" id="BMVW01000012">
    <property type="protein sequence ID" value="GGZ25737.1"/>
    <property type="molecule type" value="Genomic_DNA"/>
</dbReference>
<keyword evidence="2" id="KW-0902">Two-component regulatory system</keyword>
<dbReference type="CDD" id="cd15831">
    <property type="entry name" value="BTAD"/>
    <property type="match status" value="1"/>
</dbReference>
<evidence type="ECO:0000313" key="10">
    <source>
        <dbReference type="Proteomes" id="UP000622166"/>
    </source>
</evidence>
<dbReference type="PRINTS" id="PR00364">
    <property type="entry name" value="DISEASERSIST"/>
</dbReference>
<keyword evidence="5" id="KW-0804">Transcription</keyword>
<reference evidence="9" key="1">
    <citation type="journal article" date="2014" name="Int. J. Syst. Evol. Microbiol.">
        <title>Complete genome sequence of Corynebacterium casei LMG S-19264T (=DSM 44701T), isolated from a smear-ripened cheese.</title>
        <authorList>
            <consortium name="US DOE Joint Genome Institute (JGI-PGF)"/>
            <person name="Walter F."/>
            <person name="Albersmeier A."/>
            <person name="Kalinowski J."/>
            <person name="Ruckert C."/>
        </authorList>
    </citation>
    <scope>NUCLEOTIDE SEQUENCE</scope>
    <source>
        <strain evidence="9">JCM 4815</strain>
    </source>
</reference>
<dbReference type="Gene3D" id="1.10.10.10">
    <property type="entry name" value="Winged helix-like DNA-binding domain superfamily/Winged helix DNA-binding domain"/>
    <property type="match status" value="1"/>
</dbReference>
<dbReference type="SUPFAM" id="SSF48452">
    <property type="entry name" value="TPR-like"/>
    <property type="match status" value="1"/>
</dbReference>
<reference evidence="9" key="2">
    <citation type="submission" date="2020-09" db="EMBL/GenBank/DDBJ databases">
        <authorList>
            <person name="Sun Q."/>
            <person name="Ohkuma M."/>
        </authorList>
    </citation>
    <scope>NUCLEOTIDE SEQUENCE</scope>
    <source>
        <strain evidence="9">JCM 4815</strain>
    </source>
</reference>
<dbReference type="Proteomes" id="UP000622166">
    <property type="component" value="Unassembled WGS sequence"/>
</dbReference>
<dbReference type="InterPro" id="IPR036388">
    <property type="entry name" value="WH-like_DNA-bd_sf"/>
</dbReference>
<comment type="similarity">
    <text evidence="1">Belongs to the AfsR/DnrI/RedD regulatory family.</text>
</comment>
<dbReference type="PANTHER" id="PTHR35807">
    <property type="entry name" value="TRANSCRIPTIONAL REGULATOR REDD-RELATED"/>
    <property type="match status" value="1"/>
</dbReference>
<dbReference type="PROSITE" id="PS51755">
    <property type="entry name" value="OMPR_PHOB"/>
    <property type="match status" value="1"/>
</dbReference>
<dbReference type="Gene3D" id="3.40.50.300">
    <property type="entry name" value="P-loop containing nucleotide triphosphate hydrolases"/>
    <property type="match status" value="1"/>
</dbReference>
<dbReference type="PANTHER" id="PTHR35807:SF1">
    <property type="entry name" value="TRANSCRIPTIONAL REGULATOR REDD"/>
    <property type="match status" value="1"/>
</dbReference>
<dbReference type="SUPFAM" id="SSF52540">
    <property type="entry name" value="P-loop containing nucleoside triphosphate hydrolases"/>
    <property type="match status" value="1"/>
</dbReference>
<evidence type="ECO:0000256" key="3">
    <source>
        <dbReference type="ARBA" id="ARBA00023015"/>
    </source>
</evidence>
<sequence length="639" mass="67181">MDFRVLGSVSAQWDGRAIALDGSKQRTMLAALLLARGGLMTDERLTTLLWGWDPPATSTNQLYTYASRLRTRLGPGVSLERTGAGYRMDVGDAEFDWEVFRGLAEAGGADLRAGRYAHAERRLAAALALWTGPALTGVTAQLAEAEGPRLEEARLSAVERRAEAALALGRHTETVPGLTRQVALHPGREGLRGLLMTALYHCGRQADALAVYAQGRRFLAEELGIDPGPALRALHEEILRGRLTGVSAPGADAGPQPEPGPAPAAASASVPGPAEPPCPSGALNPQSAEAAPHPSLAALFDDGRPGLVPALLPAAPYDFVGRAEAVRELLDALRGNQDVVVTGAPGIGKSALALHAAERTRDAFPQGQLYADLRTEGGAREPGEVLGWFLRALGVPPEKLPVGTDERVQLYRTMMSGRRTLIVLDNAADDAQVRPLLPGGGASRTIVTGVRAPLASLEGTRLLRLDPLDPGDAVRLLATVAGPARIGEDAEAVVRIAEFCDRLPLALRIAAARLAARPGWSATRLAARLGSEERRLDELRLGSLDVGSRLSRALRELPPALGSAFVVLAAAGPPLLTAPDAAAVLGTGTGDAEDLLEQLVDARLLDGDGMDGGGRPRYRFPSLVRIFARQQSEAVLAVV</sequence>
<dbReference type="GO" id="GO:0003677">
    <property type="term" value="F:DNA binding"/>
    <property type="evidence" value="ECO:0007669"/>
    <property type="project" value="UniProtKB-UniRule"/>
</dbReference>
<proteinExistence type="inferred from homology"/>
<feature type="compositionally biased region" description="Low complexity" evidence="7">
    <location>
        <begin position="263"/>
        <end position="272"/>
    </location>
</feature>
<dbReference type="InterPro" id="IPR005158">
    <property type="entry name" value="BTAD"/>
</dbReference>
<keyword evidence="4 6" id="KW-0238">DNA-binding</keyword>
<dbReference type="InterPro" id="IPR001867">
    <property type="entry name" value="OmpR/PhoB-type_DNA-bd"/>
</dbReference>